<reference evidence="2" key="1">
    <citation type="submission" date="2020-03" db="EMBL/GenBank/DDBJ databases">
        <authorList>
            <person name="Weist P."/>
        </authorList>
    </citation>
    <scope>NUCLEOTIDE SEQUENCE</scope>
</reference>
<keyword evidence="3" id="KW-1185">Reference proteome</keyword>
<proteinExistence type="predicted"/>
<dbReference type="AlphaFoldDB" id="A0A9N7Z7I6"/>
<protein>
    <submittedName>
        <fullName evidence="2">Uncharacterized protein</fullName>
    </submittedName>
</protein>
<sequence>MVLHGVGQFRRQVTVKIWTKGPDDAQNRATLLADPEEQCSIAFAGGGGNKKKNCAHAVYLFIPSTIHPAHIDPSLNLTVWHTHRTRWPVEKSGAMDPSGVRIRSLSEAAAPQPHLTCLLPVPAARRRSITGLPCASKNAQSTTKQQHQSRRPTYRESIHLAQ</sequence>
<comment type="caution">
    <text evidence="2">The sequence shown here is derived from an EMBL/GenBank/DDBJ whole genome shotgun (WGS) entry which is preliminary data.</text>
</comment>
<accession>A0A9N7Z7I6</accession>
<evidence type="ECO:0000256" key="1">
    <source>
        <dbReference type="SAM" id="MobiDB-lite"/>
    </source>
</evidence>
<feature type="region of interest" description="Disordered" evidence="1">
    <location>
        <begin position="132"/>
        <end position="162"/>
    </location>
</feature>
<feature type="compositionally biased region" description="Basic and acidic residues" evidence="1">
    <location>
        <begin position="153"/>
        <end position="162"/>
    </location>
</feature>
<gene>
    <name evidence="2" type="ORF">PLEPLA_LOCUS40437</name>
</gene>
<organism evidence="2 3">
    <name type="scientific">Pleuronectes platessa</name>
    <name type="common">European plaice</name>
    <dbReference type="NCBI Taxonomy" id="8262"/>
    <lineage>
        <taxon>Eukaryota</taxon>
        <taxon>Metazoa</taxon>
        <taxon>Chordata</taxon>
        <taxon>Craniata</taxon>
        <taxon>Vertebrata</taxon>
        <taxon>Euteleostomi</taxon>
        <taxon>Actinopterygii</taxon>
        <taxon>Neopterygii</taxon>
        <taxon>Teleostei</taxon>
        <taxon>Neoteleostei</taxon>
        <taxon>Acanthomorphata</taxon>
        <taxon>Carangaria</taxon>
        <taxon>Pleuronectiformes</taxon>
        <taxon>Pleuronectoidei</taxon>
        <taxon>Pleuronectidae</taxon>
        <taxon>Pleuronectes</taxon>
    </lineage>
</organism>
<dbReference type="Proteomes" id="UP001153269">
    <property type="component" value="Unassembled WGS sequence"/>
</dbReference>
<evidence type="ECO:0000313" key="3">
    <source>
        <dbReference type="Proteomes" id="UP001153269"/>
    </source>
</evidence>
<dbReference type="EMBL" id="CADEAL010004138">
    <property type="protein sequence ID" value="CAB1452687.1"/>
    <property type="molecule type" value="Genomic_DNA"/>
</dbReference>
<name>A0A9N7Z7I6_PLEPL</name>
<evidence type="ECO:0000313" key="2">
    <source>
        <dbReference type="EMBL" id="CAB1452687.1"/>
    </source>
</evidence>
<feature type="compositionally biased region" description="Polar residues" evidence="1">
    <location>
        <begin position="137"/>
        <end position="146"/>
    </location>
</feature>